<evidence type="ECO:0000313" key="3">
    <source>
        <dbReference type="Proteomes" id="UP001497457"/>
    </source>
</evidence>
<evidence type="ECO:0000313" key="2">
    <source>
        <dbReference type="EMBL" id="CAL4889366.1"/>
    </source>
</evidence>
<accession>A0ABC8VEN5</accession>
<gene>
    <name evidence="2" type="ORF">URODEC1_LOCUS2662</name>
</gene>
<evidence type="ECO:0000256" key="1">
    <source>
        <dbReference type="SAM" id="Phobius"/>
    </source>
</evidence>
<protein>
    <submittedName>
        <fullName evidence="2">Uncharacterized protein</fullName>
    </submittedName>
</protein>
<sequence>MAAALAIFAQMMMLVDDAAGLAHAHRRLPLRHRLRRYSAACMVLGASALFHAVAVAGDVPNDTLALAGFLLWVGGLALLLLSFTAARFPAASRLAAQLVVAAVAAFF</sequence>
<dbReference type="EMBL" id="OZ075111">
    <property type="protein sequence ID" value="CAL4889366.1"/>
    <property type="molecule type" value="Genomic_DNA"/>
</dbReference>
<organism evidence="2 3">
    <name type="scientific">Urochloa decumbens</name>
    <dbReference type="NCBI Taxonomy" id="240449"/>
    <lineage>
        <taxon>Eukaryota</taxon>
        <taxon>Viridiplantae</taxon>
        <taxon>Streptophyta</taxon>
        <taxon>Embryophyta</taxon>
        <taxon>Tracheophyta</taxon>
        <taxon>Spermatophyta</taxon>
        <taxon>Magnoliopsida</taxon>
        <taxon>Liliopsida</taxon>
        <taxon>Poales</taxon>
        <taxon>Poaceae</taxon>
        <taxon>PACMAD clade</taxon>
        <taxon>Panicoideae</taxon>
        <taxon>Panicodae</taxon>
        <taxon>Paniceae</taxon>
        <taxon>Melinidinae</taxon>
        <taxon>Urochloa</taxon>
    </lineage>
</organism>
<keyword evidence="3" id="KW-1185">Reference proteome</keyword>
<proteinExistence type="predicted"/>
<keyword evidence="1" id="KW-0472">Membrane</keyword>
<feature type="transmembrane region" description="Helical" evidence="1">
    <location>
        <begin position="63"/>
        <end position="83"/>
    </location>
</feature>
<feature type="transmembrane region" description="Helical" evidence="1">
    <location>
        <begin position="37"/>
        <end position="57"/>
    </location>
</feature>
<dbReference type="Proteomes" id="UP001497457">
    <property type="component" value="Chromosome 1b"/>
</dbReference>
<reference evidence="2" key="1">
    <citation type="submission" date="2024-10" db="EMBL/GenBank/DDBJ databases">
        <authorList>
            <person name="Ryan C."/>
        </authorList>
    </citation>
    <scope>NUCLEOTIDE SEQUENCE [LARGE SCALE GENOMIC DNA]</scope>
</reference>
<dbReference type="AlphaFoldDB" id="A0ABC8VEN5"/>
<keyword evidence="1" id="KW-1133">Transmembrane helix</keyword>
<name>A0ABC8VEN5_9POAL</name>
<keyword evidence="1" id="KW-0812">Transmembrane</keyword>